<protein>
    <submittedName>
        <fullName evidence="2">(northern house mosquito) hypothetical protein</fullName>
    </submittedName>
</protein>
<dbReference type="AlphaFoldDB" id="A0A8D8NCM9"/>
<proteinExistence type="predicted"/>
<evidence type="ECO:0000256" key="1">
    <source>
        <dbReference type="SAM" id="MobiDB-lite"/>
    </source>
</evidence>
<feature type="compositionally biased region" description="Polar residues" evidence="1">
    <location>
        <begin position="19"/>
        <end position="29"/>
    </location>
</feature>
<reference evidence="2" key="1">
    <citation type="submission" date="2021-05" db="EMBL/GenBank/DDBJ databases">
        <authorList>
            <person name="Alioto T."/>
            <person name="Alioto T."/>
            <person name="Gomez Garrido J."/>
        </authorList>
    </citation>
    <scope>NUCLEOTIDE SEQUENCE</scope>
</reference>
<feature type="region of interest" description="Disordered" evidence="1">
    <location>
        <begin position="18"/>
        <end position="53"/>
    </location>
</feature>
<dbReference type="EMBL" id="HBUE01157642">
    <property type="protein sequence ID" value="CAG6508559.1"/>
    <property type="molecule type" value="Transcribed_RNA"/>
</dbReference>
<dbReference type="EMBL" id="HBUE01262761">
    <property type="protein sequence ID" value="CAG6559915.1"/>
    <property type="molecule type" value="Transcribed_RNA"/>
</dbReference>
<evidence type="ECO:0000313" key="2">
    <source>
        <dbReference type="EMBL" id="CAG6559915.1"/>
    </source>
</evidence>
<name>A0A8D8NCM9_CULPI</name>
<feature type="compositionally biased region" description="Basic residues" evidence="1">
    <location>
        <begin position="30"/>
        <end position="43"/>
    </location>
</feature>
<accession>A0A8D8NCM9</accession>
<sequence length="232" mass="26131">MTNIPLSQLALFRPAKKCSNLQNSASKQQTQKHRRAPRNKQRTTRYLPHDKTAPISRKAPHSLLSLVVLDTAYLVVGTLASSPKISCFGNQYRLIADVIMANFRKLLSAFVVLVAVQGSTGYALWYHAPGHCSKQSEPVHDYLQDQEAPEPEIFPSTVYFYDCEGPPQTKAGYQLLFGCQLEGPVFGGCEENREYREYQQYQKVSPCDLDWAVYRKAYKPYSRAASGHSGAY</sequence>
<organism evidence="2">
    <name type="scientific">Culex pipiens</name>
    <name type="common">House mosquito</name>
    <dbReference type="NCBI Taxonomy" id="7175"/>
    <lineage>
        <taxon>Eukaryota</taxon>
        <taxon>Metazoa</taxon>
        <taxon>Ecdysozoa</taxon>
        <taxon>Arthropoda</taxon>
        <taxon>Hexapoda</taxon>
        <taxon>Insecta</taxon>
        <taxon>Pterygota</taxon>
        <taxon>Neoptera</taxon>
        <taxon>Endopterygota</taxon>
        <taxon>Diptera</taxon>
        <taxon>Nematocera</taxon>
        <taxon>Culicoidea</taxon>
        <taxon>Culicidae</taxon>
        <taxon>Culicinae</taxon>
        <taxon>Culicini</taxon>
        <taxon>Culex</taxon>
        <taxon>Culex</taxon>
    </lineage>
</organism>